<evidence type="ECO:0000313" key="2">
    <source>
        <dbReference type="EMBL" id="OGE83724.1"/>
    </source>
</evidence>
<comment type="caution">
    <text evidence="2">The sequence shown here is derived from an EMBL/GenBank/DDBJ whole genome shotgun (WGS) entry which is preliminary data.</text>
</comment>
<keyword evidence="1" id="KW-0472">Membrane</keyword>
<dbReference type="InterPro" id="IPR013879">
    <property type="entry name" value="DUF1761"/>
</dbReference>
<gene>
    <name evidence="2" type="ORF">A2846_04390</name>
</gene>
<accession>A0A1F5P1I5</accession>
<name>A0A1F5P1I5_9BACT</name>
<feature type="transmembrane region" description="Helical" evidence="1">
    <location>
        <begin position="6"/>
        <end position="25"/>
    </location>
</feature>
<evidence type="ECO:0008006" key="4">
    <source>
        <dbReference type="Google" id="ProtNLM"/>
    </source>
</evidence>
<dbReference type="Pfam" id="PF08570">
    <property type="entry name" value="DUF1761"/>
    <property type="match status" value="1"/>
</dbReference>
<dbReference type="AlphaFoldDB" id="A0A1F5P1I5"/>
<dbReference type="Proteomes" id="UP000176339">
    <property type="component" value="Unassembled WGS sequence"/>
</dbReference>
<keyword evidence="1" id="KW-1133">Transmembrane helix</keyword>
<feature type="transmembrane region" description="Helical" evidence="1">
    <location>
        <begin position="83"/>
        <end position="106"/>
    </location>
</feature>
<organism evidence="2 3">
    <name type="scientific">Candidatus Doudnabacteria bacterium RIFCSPHIGHO2_01_FULL_49_9</name>
    <dbReference type="NCBI Taxonomy" id="1817827"/>
    <lineage>
        <taxon>Bacteria</taxon>
        <taxon>Candidatus Doudnaibacteriota</taxon>
    </lineage>
</organism>
<reference evidence="2 3" key="1">
    <citation type="journal article" date="2016" name="Nat. Commun.">
        <title>Thousands of microbial genomes shed light on interconnected biogeochemical processes in an aquifer system.</title>
        <authorList>
            <person name="Anantharaman K."/>
            <person name="Brown C.T."/>
            <person name="Hug L.A."/>
            <person name="Sharon I."/>
            <person name="Castelle C.J."/>
            <person name="Probst A.J."/>
            <person name="Thomas B.C."/>
            <person name="Singh A."/>
            <person name="Wilkins M.J."/>
            <person name="Karaoz U."/>
            <person name="Brodie E.L."/>
            <person name="Williams K.H."/>
            <person name="Hubbard S.S."/>
            <person name="Banfield J.F."/>
        </authorList>
    </citation>
    <scope>NUCLEOTIDE SEQUENCE [LARGE SCALE GENOMIC DNA]</scope>
</reference>
<feature type="transmembrane region" description="Helical" evidence="1">
    <location>
        <begin position="118"/>
        <end position="140"/>
    </location>
</feature>
<proteinExistence type="predicted"/>
<dbReference type="EMBL" id="MFEN01000038">
    <property type="protein sequence ID" value="OGE83724.1"/>
    <property type="molecule type" value="Genomic_DNA"/>
</dbReference>
<evidence type="ECO:0000313" key="3">
    <source>
        <dbReference type="Proteomes" id="UP000176339"/>
    </source>
</evidence>
<protein>
    <recommendedName>
        <fullName evidence="4">DUF1761 domain-containing protein</fullName>
    </recommendedName>
</protein>
<feature type="transmembrane region" description="Helical" evidence="1">
    <location>
        <begin position="56"/>
        <end position="77"/>
    </location>
</feature>
<evidence type="ECO:0000256" key="1">
    <source>
        <dbReference type="SAM" id="Phobius"/>
    </source>
</evidence>
<keyword evidence="1" id="KW-0812">Transmembrane</keyword>
<sequence length="141" mass="15692">MIVEINYWAVLVAAVASMVIGFLWYGPIFGKLWIRLSGFTAEQISAGKTKSMGGTYMISFFGSLAMSYVLAHALIFASEYLQIFGLTAGLTAAFWNWFGFVMPVTLSNVLWEGKSWKLWVLGNGYYLVSLSVMGMILSVWN</sequence>